<dbReference type="Pfam" id="PF00383">
    <property type="entry name" value="dCMP_cyt_deam_1"/>
    <property type="match status" value="1"/>
</dbReference>
<evidence type="ECO:0000256" key="6">
    <source>
        <dbReference type="ARBA" id="ARBA00022833"/>
    </source>
</evidence>
<keyword evidence="3 8" id="KW-0819">tRNA processing</keyword>
<comment type="similarity">
    <text evidence="1">Belongs to the cytidine and deoxycytidylate deaminase family. ADAT2 subfamily.</text>
</comment>
<dbReference type="EMBL" id="JBHSUS010000001">
    <property type="protein sequence ID" value="MFC6440563.1"/>
    <property type="molecule type" value="Genomic_DNA"/>
</dbReference>
<dbReference type="InterPro" id="IPR016192">
    <property type="entry name" value="APOBEC/CMP_deaminase_Zn-bd"/>
</dbReference>
<evidence type="ECO:0000313" key="11">
    <source>
        <dbReference type="EMBL" id="MFC6440563.1"/>
    </source>
</evidence>
<evidence type="ECO:0000256" key="8">
    <source>
        <dbReference type="HAMAP-Rule" id="MF_00972"/>
    </source>
</evidence>
<sequence length="176" mass="19221">MTTNTDEFWMQHALSLAQQAERQGEIPVGAVLVKNNEVIGEGFNQSIMLNDPSAHAEMQAIRAAGRKVNNYRLVDSTLYVTLEPCAMCAGALVHARVARVVYGAADAKTGAAGSVMDICRHPALNHQIDVESGVLAKQCSTALSAFFRRRRKEQKQLRQSTTTLDSTESVMPSMDK</sequence>
<dbReference type="PANTHER" id="PTHR11079:SF202">
    <property type="entry name" value="TRNA-SPECIFIC ADENOSINE DEAMINASE"/>
    <property type="match status" value="1"/>
</dbReference>
<keyword evidence="5 8" id="KW-0378">Hydrolase</keyword>
<dbReference type="Proteomes" id="UP001596364">
    <property type="component" value="Unassembled WGS sequence"/>
</dbReference>
<dbReference type="InterPro" id="IPR028883">
    <property type="entry name" value="tRNA_aden_deaminase"/>
</dbReference>
<dbReference type="RefSeq" id="WP_131258356.1">
    <property type="nucleotide sequence ID" value="NZ_JBHSUS010000001.1"/>
</dbReference>
<dbReference type="InterPro" id="IPR002125">
    <property type="entry name" value="CMP_dCMP_dom"/>
</dbReference>
<feature type="compositionally biased region" description="Polar residues" evidence="9">
    <location>
        <begin position="160"/>
        <end position="170"/>
    </location>
</feature>
<accession>A0ABW1XKH5</accession>
<evidence type="ECO:0000256" key="5">
    <source>
        <dbReference type="ARBA" id="ARBA00022801"/>
    </source>
</evidence>
<protein>
    <recommendedName>
        <fullName evidence="8">tRNA-specific adenosine deaminase</fullName>
        <ecNumber evidence="8">3.5.4.33</ecNumber>
    </recommendedName>
</protein>
<dbReference type="PROSITE" id="PS51747">
    <property type="entry name" value="CYT_DCMP_DEAMINASES_2"/>
    <property type="match status" value="1"/>
</dbReference>
<evidence type="ECO:0000256" key="2">
    <source>
        <dbReference type="ARBA" id="ARBA00011738"/>
    </source>
</evidence>
<keyword evidence="6 8" id="KW-0862">Zinc</keyword>
<evidence type="ECO:0000313" key="12">
    <source>
        <dbReference type="Proteomes" id="UP001596364"/>
    </source>
</evidence>
<dbReference type="HAMAP" id="MF_00972">
    <property type="entry name" value="tRNA_aden_deaminase"/>
    <property type="match status" value="1"/>
</dbReference>
<dbReference type="EC" id="3.5.4.33" evidence="8"/>
<feature type="active site" description="Proton donor" evidence="8">
    <location>
        <position position="57"/>
    </location>
</feature>
<comment type="caution">
    <text evidence="11">The sequence shown here is derived from an EMBL/GenBank/DDBJ whole genome shotgun (WGS) entry which is preliminary data.</text>
</comment>
<feature type="domain" description="CMP/dCMP-type deaminase" evidence="10">
    <location>
        <begin position="4"/>
        <end position="115"/>
    </location>
</feature>
<evidence type="ECO:0000259" key="10">
    <source>
        <dbReference type="PROSITE" id="PS51747"/>
    </source>
</evidence>
<keyword evidence="12" id="KW-1185">Reference proteome</keyword>
<evidence type="ECO:0000256" key="4">
    <source>
        <dbReference type="ARBA" id="ARBA00022723"/>
    </source>
</evidence>
<name>A0ABW1XKH5_9ALTE</name>
<comment type="cofactor">
    <cofactor evidence="8">
        <name>Zn(2+)</name>
        <dbReference type="ChEBI" id="CHEBI:29105"/>
    </cofactor>
    <text evidence="8">Binds 1 zinc ion per subunit.</text>
</comment>
<evidence type="ECO:0000256" key="1">
    <source>
        <dbReference type="ARBA" id="ARBA00010669"/>
    </source>
</evidence>
<evidence type="ECO:0000256" key="7">
    <source>
        <dbReference type="ARBA" id="ARBA00048045"/>
    </source>
</evidence>
<proteinExistence type="inferred from homology"/>
<comment type="function">
    <text evidence="8">Catalyzes the deamination of adenosine to inosine at the wobble position 34 of tRNA(Arg2).</text>
</comment>
<evidence type="ECO:0000256" key="9">
    <source>
        <dbReference type="SAM" id="MobiDB-lite"/>
    </source>
</evidence>
<dbReference type="CDD" id="cd01285">
    <property type="entry name" value="nucleoside_deaminase"/>
    <property type="match status" value="1"/>
</dbReference>
<gene>
    <name evidence="8 11" type="primary">tadA</name>
    <name evidence="11" type="ORF">ACFP85_10435</name>
</gene>
<dbReference type="NCBIfam" id="NF008113">
    <property type="entry name" value="PRK10860.1"/>
    <property type="match status" value="1"/>
</dbReference>
<evidence type="ECO:0000256" key="3">
    <source>
        <dbReference type="ARBA" id="ARBA00022694"/>
    </source>
</evidence>
<dbReference type="Gene3D" id="3.40.140.10">
    <property type="entry name" value="Cytidine Deaminase, domain 2"/>
    <property type="match status" value="1"/>
</dbReference>
<comment type="catalytic activity">
    <reaction evidence="7 8">
        <text>adenosine(34) in tRNA + H2O + H(+) = inosine(34) in tRNA + NH4(+)</text>
        <dbReference type="Rhea" id="RHEA:43168"/>
        <dbReference type="Rhea" id="RHEA-COMP:10373"/>
        <dbReference type="Rhea" id="RHEA-COMP:10374"/>
        <dbReference type="ChEBI" id="CHEBI:15377"/>
        <dbReference type="ChEBI" id="CHEBI:15378"/>
        <dbReference type="ChEBI" id="CHEBI:28938"/>
        <dbReference type="ChEBI" id="CHEBI:74411"/>
        <dbReference type="ChEBI" id="CHEBI:82852"/>
        <dbReference type="EC" id="3.5.4.33"/>
    </reaction>
</comment>
<keyword evidence="4 8" id="KW-0479">Metal-binding</keyword>
<dbReference type="PROSITE" id="PS00903">
    <property type="entry name" value="CYT_DCMP_DEAMINASES_1"/>
    <property type="match status" value="1"/>
</dbReference>
<dbReference type="SUPFAM" id="SSF53927">
    <property type="entry name" value="Cytidine deaminase-like"/>
    <property type="match status" value="1"/>
</dbReference>
<reference evidence="12" key="1">
    <citation type="journal article" date="2019" name="Int. J. Syst. Evol. Microbiol.">
        <title>The Global Catalogue of Microorganisms (GCM) 10K type strain sequencing project: providing services to taxonomists for standard genome sequencing and annotation.</title>
        <authorList>
            <consortium name="The Broad Institute Genomics Platform"/>
            <consortium name="The Broad Institute Genome Sequencing Center for Infectious Disease"/>
            <person name="Wu L."/>
            <person name="Ma J."/>
        </authorList>
    </citation>
    <scope>NUCLEOTIDE SEQUENCE [LARGE SCALE GENOMIC DNA]</scope>
    <source>
        <strain evidence="12">CGMCC 1.16031</strain>
    </source>
</reference>
<comment type="subunit">
    <text evidence="2 8">Homodimer.</text>
</comment>
<feature type="binding site" evidence="8">
    <location>
        <position position="88"/>
    </location>
    <ligand>
        <name>Zn(2+)</name>
        <dbReference type="ChEBI" id="CHEBI:29105"/>
        <note>catalytic</note>
    </ligand>
</feature>
<feature type="binding site" evidence="8">
    <location>
        <position position="55"/>
    </location>
    <ligand>
        <name>Zn(2+)</name>
        <dbReference type="ChEBI" id="CHEBI:29105"/>
        <note>catalytic</note>
    </ligand>
</feature>
<dbReference type="InterPro" id="IPR016193">
    <property type="entry name" value="Cytidine_deaminase-like"/>
</dbReference>
<dbReference type="PANTHER" id="PTHR11079">
    <property type="entry name" value="CYTOSINE DEAMINASE FAMILY MEMBER"/>
    <property type="match status" value="1"/>
</dbReference>
<feature type="region of interest" description="Disordered" evidence="9">
    <location>
        <begin position="154"/>
        <end position="176"/>
    </location>
</feature>
<dbReference type="GO" id="GO:0052717">
    <property type="term" value="F:tRNA-specific adenosine-34 deaminase activity"/>
    <property type="evidence" value="ECO:0007669"/>
    <property type="project" value="UniProtKB-EC"/>
</dbReference>
<feature type="binding site" evidence="8">
    <location>
        <position position="85"/>
    </location>
    <ligand>
        <name>Zn(2+)</name>
        <dbReference type="ChEBI" id="CHEBI:29105"/>
        <note>catalytic</note>
    </ligand>
</feature>
<organism evidence="11 12">
    <name type="scientific">Pseudobowmanella zhangzhouensis</name>
    <dbReference type="NCBI Taxonomy" id="1537679"/>
    <lineage>
        <taxon>Bacteria</taxon>
        <taxon>Pseudomonadati</taxon>
        <taxon>Pseudomonadota</taxon>
        <taxon>Gammaproteobacteria</taxon>
        <taxon>Alteromonadales</taxon>
        <taxon>Alteromonadaceae</taxon>
    </lineage>
</organism>